<organism evidence="2 3">
    <name type="scientific">Haemaphysalis longicornis</name>
    <name type="common">Bush tick</name>
    <dbReference type="NCBI Taxonomy" id="44386"/>
    <lineage>
        <taxon>Eukaryota</taxon>
        <taxon>Metazoa</taxon>
        <taxon>Ecdysozoa</taxon>
        <taxon>Arthropoda</taxon>
        <taxon>Chelicerata</taxon>
        <taxon>Arachnida</taxon>
        <taxon>Acari</taxon>
        <taxon>Parasitiformes</taxon>
        <taxon>Ixodida</taxon>
        <taxon>Ixodoidea</taxon>
        <taxon>Ixodidae</taxon>
        <taxon>Haemaphysalinae</taxon>
        <taxon>Haemaphysalis</taxon>
    </lineage>
</organism>
<reference evidence="2 3" key="1">
    <citation type="journal article" date="2020" name="Cell">
        <title>Large-Scale Comparative Analyses of Tick Genomes Elucidate Their Genetic Diversity and Vector Capacities.</title>
        <authorList>
            <consortium name="Tick Genome and Microbiome Consortium (TIGMIC)"/>
            <person name="Jia N."/>
            <person name="Wang J."/>
            <person name="Shi W."/>
            <person name="Du L."/>
            <person name="Sun Y."/>
            <person name="Zhan W."/>
            <person name="Jiang J.F."/>
            <person name="Wang Q."/>
            <person name="Zhang B."/>
            <person name="Ji P."/>
            <person name="Bell-Sakyi L."/>
            <person name="Cui X.M."/>
            <person name="Yuan T.T."/>
            <person name="Jiang B.G."/>
            <person name="Yang W.F."/>
            <person name="Lam T.T."/>
            <person name="Chang Q.C."/>
            <person name="Ding S.J."/>
            <person name="Wang X.J."/>
            <person name="Zhu J.G."/>
            <person name="Ruan X.D."/>
            <person name="Zhao L."/>
            <person name="Wei J.T."/>
            <person name="Ye R.Z."/>
            <person name="Que T.C."/>
            <person name="Du C.H."/>
            <person name="Zhou Y.H."/>
            <person name="Cheng J.X."/>
            <person name="Dai P.F."/>
            <person name="Guo W.B."/>
            <person name="Han X.H."/>
            <person name="Huang E.J."/>
            <person name="Li L.F."/>
            <person name="Wei W."/>
            <person name="Gao Y.C."/>
            <person name="Liu J.Z."/>
            <person name="Shao H.Z."/>
            <person name="Wang X."/>
            <person name="Wang C.C."/>
            <person name="Yang T.C."/>
            <person name="Huo Q.B."/>
            <person name="Li W."/>
            <person name="Chen H.Y."/>
            <person name="Chen S.E."/>
            <person name="Zhou L.G."/>
            <person name="Ni X.B."/>
            <person name="Tian J.H."/>
            <person name="Sheng Y."/>
            <person name="Liu T."/>
            <person name="Pan Y.S."/>
            <person name="Xia L.Y."/>
            <person name="Li J."/>
            <person name="Zhao F."/>
            <person name="Cao W.C."/>
        </authorList>
    </citation>
    <scope>NUCLEOTIDE SEQUENCE [LARGE SCALE GENOMIC DNA]</scope>
    <source>
        <strain evidence="2">HaeL-2018</strain>
    </source>
</reference>
<protein>
    <recommendedName>
        <fullName evidence="4">Peptidase A2 domain-containing protein</fullName>
    </recommendedName>
</protein>
<dbReference type="AlphaFoldDB" id="A0A9J6GFD1"/>
<name>A0A9J6GFD1_HAELO</name>
<dbReference type="EMBL" id="JABSTR010000008">
    <property type="protein sequence ID" value="KAH9377150.1"/>
    <property type="molecule type" value="Genomic_DNA"/>
</dbReference>
<sequence length="375" mass="41106">MRLQCQTLHLRVSSAALGFDRWTACIPAAALFLLLPRTPTREHLTGDEDGIAAVPNTQHQPALTALAKLPGSAPAPKSPALQAPAVDNGNHAASSHHRRILSGRAFFLACLPGTPGILLPSHDITSDDKKRALLCSVCGVDAYALLRSLCAPKAPSETPFKDIITKLNGHFIGKPNVTMERFRFNKRDQLPGESVQRRKQPPRLKNCDAQRLTLWLMPTNYKTAVSATVQKDPLLLSNRVGVVLLSATSAATRGISRKRVGRKQQKKSKLQNPVIARDTKKKSQHRGRNHHVSESCDPVEDVNPVTAADSYSDEPTYETPKSAMVNRTSPAFCVDVRINNMPLSMEVDSGAACSIIRREPWISLVYQGKRFTPVL</sequence>
<evidence type="ECO:0000313" key="3">
    <source>
        <dbReference type="Proteomes" id="UP000821853"/>
    </source>
</evidence>
<feature type="region of interest" description="Disordered" evidence="1">
    <location>
        <begin position="254"/>
        <end position="323"/>
    </location>
</feature>
<evidence type="ECO:0000256" key="1">
    <source>
        <dbReference type="SAM" id="MobiDB-lite"/>
    </source>
</evidence>
<evidence type="ECO:0000313" key="2">
    <source>
        <dbReference type="EMBL" id="KAH9377150.1"/>
    </source>
</evidence>
<feature type="compositionally biased region" description="Basic residues" evidence="1">
    <location>
        <begin position="255"/>
        <end position="269"/>
    </location>
</feature>
<dbReference type="OrthoDB" id="6486959at2759"/>
<feature type="compositionally biased region" description="Basic residues" evidence="1">
    <location>
        <begin position="279"/>
        <end position="290"/>
    </location>
</feature>
<dbReference type="Proteomes" id="UP000821853">
    <property type="component" value="Unassembled WGS sequence"/>
</dbReference>
<keyword evidence="3" id="KW-1185">Reference proteome</keyword>
<accession>A0A9J6GFD1</accession>
<gene>
    <name evidence="2" type="ORF">HPB48_003138</name>
</gene>
<comment type="caution">
    <text evidence="2">The sequence shown here is derived from an EMBL/GenBank/DDBJ whole genome shotgun (WGS) entry which is preliminary data.</text>
</comment>
<proteinExistence type="predicted"/>
<dbReference type="VEuPathDB" id="VectorBase:HLOH_062760"/>
<evidence type="ECO:0008006" key="4">
    <source>
        <dbReference type="Google" id="ProtNLM"/>
    </source>
</evidence>